<protein>
    <submittedName>
        <fullName evidence="7">Sigma-70 family RNA polymerase sigma factor</fullName>
    </submittedName>
</protein>
<evidence type="ECO:0000259" key="5">
    <source>
        <dbReference type="Pfam" id="PF04542"/>
    </source>
</evidence>
<reference evidence="8" key="1">
    <citation type="journal article" date="2019" name="J. Bacteriol.">
        <title>A Mutagenic Screen Identifies a TonB-Dependent Receptor Required for the Lanthanide Metal Switch in the Type I Methanotroph 'Methylotuvimicrobium buryatense' 5GB1C.</title>
        <authorList>
            <person name="Groom J.D."/>
            <person name="Ford S.M."/>
            <person name="Pesesky M.W."/>
            <person name="Lidstrom M.E."/>
        </authorList>
    </citation>
    <scope>NUCLEOTIDE SEQUENCE [LARGE SCALE GENOMIC DNA]</scope>
    <source>
        <strain evidence="8">5GB1C</strain>
    </source>
</reference>
<dbReference type="CDD" id="cd06171">
    <property type="entry name" value="Sigma70_r4"/>
    <property type="match status" value="1"/>
</dbReference>
<dbReference type="GO" id="GO:0003677">
    <property type="term" value="F:DNA binding"/>
    <property type="evidence" value="ECO:0007669"/>
    <property type="project" value="InterPro"/>
</dbReference>
<keyword evidence="3" id="KW-0731">Sigma factor</keyword>
<dbReference type="InterPro" id="IPR014284">
    <property type="entry name" value="RNA_pol_sigma-70_dom"/>
</dbReference>
<dbReference type="KEGG" id="mbur:EQU24_01895"/>
<dbReference type="InterPro" id="IPR007627">
    <property type="entry name" value="RNA_pol_sigma70_r2"/>
</dbReference>
<evidence type="ECO:0000256" key="1">
    <source>
        <dbReference type="ARBA" id="ARBA00010641"/>
    </source>
</evidence>
<evidence type="ECO:0000256" key="4">
    <source>
        <dbReference type="ARBA" id="ARBA00023163"/>
    </source>
</evidence>
<evidence type="ECO:0000256" key="2">
    <source>
        <dbReference type="ARBA" id="ARBA00023015"/>
    </source>
</evidence>
<dbReference type="SUPFAM" id="SSF88946">
    <property type="entry name" value="Sigma2 domain of RNA polymerase sigma factors"/>
    <property type="match status" value="1"/>
</dbReference>
<dbReference type="Gene3D" id="1.10.1740.10">
    <property type="match status" value="1"/>
</dbReference>
<dbReference type="Gene3D" id="1.10.10.10">
    <property type="entry name" value="Winged helix-like DNA-binding domain superfamily/Winged helix DNA-binding domain"/>
    <property type="match status" value="1"/>
</dbReference>
<organism evidence="7 8">
    <name type="scientific">Methylotuvimicrobium buryatense</name>
    <name type="common">Methylomicrobium buryatense</name>
    <dbReference type="NCBI Taxonomy" id="95641"/>
    <lineage>
        <taxon>Bacteria</taxon>
        <taxon>Pseudomonadati</taxon>
        <taxon>Pseudomonadota</taxon>
        <taxon>Gammaproteobacteria</taxon>
        <taxon>Methylococcales</taxon>
        <taxon>Methylococcaceae</taxon>
        <taxon>Methylotuvimicrobium</taxon>
    </lineage>
</organism>
<feature type="domain" description="RNA polymerase sigma factor 70 region 4 type 2" evidence="6">
    <location>
        <begin position="110"/>
        <end position="162"/>
    </location>
</feature>
<evidence type="ECO:0000256" key="3">
    <source>
        <dbReference type="ARBA" id="ARBA00023082"/>
    </source>
</evidence>
<dbReference type="SUPFAM" id="SSF88659">
    <property type="entry name" value="Sigma3 and sigma4 domains of RNA polymerase sigma factors"/>
    <property type="match status" value="1"/>
</dbReference>
<comment type="similarity">
    <text evidence="1">Belongs to the sigma-70 factor family. ECF subfamily.</text>
</comment>
<dbReference type="InterPro" id="IPR013249">
    <property type="entry name" value="RNA_pol_sigma70_r4_t2"/>
</dbReference>
<dbReference type="Pfam" id="PF08281">
    <property type="entry name" value="Sigma70_r4_2"/>
    <property type="match status" value="1"/>
</dbReference>
<evidence type="ECO:0000313" key="8">
    <source>
        <dbReference type="Proteomes" id="UP000305881"/>
    </source>
</evidence>
<name>A0A4P9ULW4_METBY</name>
<keyword evidence="4" id="KW-0804">Transcription</keyword>
<dbReference type="PANTHER" id="PTHR43133">
    <property type="entry name" value="RNA POLYMERASE ECF-TYPE SIGMA FACTO"/>
    <property type="match status" value="1"/>
</dbReference>
<proteinExistence type="inferred from homology"/>
<gene>
    <name evidence="7" type="ORF">EQU24_01895</name>
</gene>
<dbReference type="EMBL" id="CP035467">
    <property type="protein sequence ID" value="QCW81141.1"/>
    <property type="molecule type" value="Genomic_DNA"/>
</dbReference>
<dbReference type="STRING" id="675511.GCA_000341735_02627"/>
<sequence length="168" mass="19412">MLKPSAQHIAELITEHRDELDRFIMRKLGSQDIAADILQDAFLRMTHQSGNECIENPRAFIFRIVANLVIDHKRRSVNRLPHEADEETLHAIPDNLASPEVCWESRQRLEILQQALSELPDKCRQAFYLNRVEGYTHAQIAQALNLSESMVAKHLLRAMKHCRGRVQN</sequence>
<dbReference type="NCBIfam" id="TIGR02937">
    <property type="entry name" value="sigma70-ECF"/>
    <property type="match status" value="1"/>
</dbReference>
<dbReference type="GO" id="GO:0016987">
    <property type="term" value="F:sigma factor activity"/>
    <property type="evidence" value="ECO:0007669"/>
    <property type="project" value="UniProtKB-KW"/>
</dbReference>
<evidence type="ECO:0000313" key="7">
    <source>
        <dbReference type="EMBL" id="QCW81141.1"/>
    </source>
</evidence>
<dbReference type="AlphaFoldDB" id="A0A4P9ULW4"/>
<accession>A0A4P9ULW4</accession>
<dbReference type="Pfam" id="PF04542">
    <property type="entry name" value="Sigma70_r2"/>
    <property type="match status" value="1"/>
</dbReference>
<dbReference type="InterPro" id="IPR013325">
    <property type="entry name" value="RNA_pol_sigma_r2"/>
</dbReference>
<dbReference type="RefSeq" id="WP_017841130.1">
    <property type="nucleotide sequence ID" value="NZ_CP035467.1"/>
</dbReference>
<dbReference type="GO" id="GO:0006352">
    <property type="term" value="P:DNA-templated transcription initiation"/>
    <property type="evidence" value="ECO:0007669"/>
    <property type="project" value="InterPro"/>
</dbReference>
<keyword evidence="2" id="KW-0805">Transcription regulation</keyword>
<dbReference type="Proteomes" id="UP000305881">
    <property type="component" value="Chromosome"/>
</dbReference>
<dbReference type="OrthoDB" id="9797134at2"/>
<keyword evidence="8" id="KW-1185">Reference proteome</keyword>
<dbReference type="PANTHER" id="PTHR43133:SF63">
    <property type="entry name" value="RNA POLYMERASE SIGMA FACTOR FECI-RELATED"/>
    <property type="match status" value="1"/>
</dbReference>
<dbReference type="InterPro" id="IPR013324">
    <property type="entry name" value="RNA_pol_sigma_r3/r4-like"/>
</dbReference>
<feature type="domain" description="RNA polymerase sigma-70 region 2" evidence="5">
    <location>
        <begin position="12"/>
        <end position="76"/>
    </location>
</feature>
<dbReference type="InterPro" id="IPR036388">
    <property type="entry name" value="WH-like_DNA-bd_sf"/>
</dbReference>
<dbReference type="InterPro" id="IPR039425">
    <property type="entry name" value="RNA_pol_sigma-70-like"/>
</dbReference>
<evidence type="ECO:0000259" key="6">
    <source>
        <dbReference type="Pfam" id="PF08281"/>
    </source>
</evidence>